<reference evidence="1 2" key="1">
    <citation type="journal article" date="2019" name="Genome Biol. Evol.">
        <title>Insights into the evolution of the New World diploid cottons (Gossypium, subgenus Houzingenia) based on genome sequencing.</title>
        <authorList>
            <person name="Grover C.E."/>
            <person name="Arick M.A. 2nd"/>
            <person name="Thrash A."/>
            <person name="Conover J.L."/>
            <person name="Sanders W.S."/>
            <person name="Peterson D.G."/>
            <person name="Frelichowski J.E."/>
            <person name="Scheffler J.A."/>
            <person name="Scheffler B.E."/>
            <person name="Wendel J.F."/>
        </authorList>
    </citation>
    <scope>NUCLEOTIDE SEQUENCE [LARGE SCALE GENOMIC DNA]</scope>
    <source>
        <strain evidence="1">57</strain>
        <tissue evidence="1">Leaf</tissue>
    </source>
</reference>
<evidence type="ECO:0000313" key="2">
    <source>
        <dbReference type="Proteomes" id="UP000593573"/>
    </source>
</evidence>
<comment type="caution">
    <text evidence="1">The sequence shown here is derived from an EMBL/GenBank/DDBJ whole genome shotgun (WGS) entry which is preliminary data.</text>
</comment>
<organism evidence="1 2">
    <name type="scientific">Gossypium klotzschianum</name>
    <dbReference type="NCBI Taxonomy" id="34286"/>
    <lineage>
        <taxon>Eukaryota</taxon>
        <taxon>Viridiplantae</taxon>
        <taxon>Streptophyta</taxon>
        <taxon>Embryophyta</taxon>
        <taxon>Tracheophyta</taxon>
        <taxon>Spermatophyta</taxon>
        <taxon>Magnoliopsida</taxon>
        <taxon>eudicotyledons</taxon>
        <taxon>Gunneridae</taxon>
        <taxon>Pentapetalae</taxon>
        <taxon>rosids</taxon>
        <taxon>malvids</taxon>
        <taxon>Malvales</taxon>
        <taxon>Malvaceae</taxon>
        <taxon>Malvoideae</taxon>
        <taxon>Gossypium</taxon>
    </lineage>
</organism>
<dbReference type="Proteomes" id="UP000593573">
    <property type="component" value="Unassembled WGS sequence"/>
</dbReference>
<sequence length="129" mass="15408">MDDSIEVERIRYARAYILEILRGYLMLDKSRNLIHLRWNHSMSYEGIPTALEDIRLLLDQWSEAYGPIDQLRYRRDASDGQSVAAIQILKIDSSELAYESDYMPWFRIHGKAYLLSKAQRHWQFRVKKE</sequence>
<gene>
    <name evidence="1" type="ORF">Goklo_012177</name>
</gene>
<keyword evidence="2" id="KW-1185">Reference proteome</keyword>
<name>A0A7J8VBF1_9ROSI</name>
<accession>A0A7J8VBF1</accession>
<evidence type="ECO:0000313" key="1">
    <source>
        <dbReference type="EMBL" id="MBA0660127.1"/>
    </source>
</evidence>
<dbReference type="EMBL" id="JABFAB010000009">
    <property type="protein sequence ID" value="MBA0660127.1"/>
    <property type="molecule type" value="Genomic_DNA"/>
</dbReference>
<protein>
    <submittedName>
        <fullName evidence="1">Uncharacterized protein</fullName>
    </submittedName>
</protein>
<dbReference type="AlphaFoldDB" id="A0A7J8VBF1"/>
<proteinExistence type="predicted"/>